<name>A0ABY6BH25_9GAMM</name>
<reference evidence="3" key="1">
    <citation type="submission" date="2022-09" db="EMBL/GenBank/DDBJ databases">
        <title>Tahibacter sp. nov., isolated from a fresh water.</title>
        <authorList>
            <person name="Baek J.H."/>
            <person name="Lee J.K."/>
            <person name="Kim J.M."/>
            <person name="Jeon C.O."/>
        </authorList>
    </citation>
    <scope>NUCLEOTIDE SEQUENCE</scope>
    <source>
        <strain evidence="3">W38</strain>
    </source>
</reference>
<protein>
    <submittedName>
        <fullName evidence="3">Uncharacterized protein</fullName>
    </submittedName>
</protein>
<sequence>MSDLLTRRRLAALAVVGVSAVAAAGPAVAFDNILTMKKSELISGEISVVADEIRSQGEDCNRAAPNTIGGAVKGAMTLHVKIAMKGPDVEPLFQADCVASLRQLWDISGAIGALGSLTWAAVRQAIMQAIQSYVQGKVCQAVNQVAGMINNAVDDVNNELQNLGAEFDYLNGMSTGLARQNLFDYSSMTSEVAADQPIRYTVKTNPFVADAIKFDNAAPPVQWVIPPPPVPPVVNGKLVHPAQPAQGAPAQQAPAKPKDDGLMGRMSRIFEQ</sequence>
<keyword evidence="4" id="KW-1185">Reference proteome</keyword>
<evidence type="ECO:0000256" key="2">
    <source>
        <dbReference type="SAM" id="SignalP"/>
    </source>
</evidence>
<dbReference type="Proteomes" id="UP001064632">
    <property type="component" value="Chromosome"/>
</dbReference>
<proteinExistence type="predicted"/>
<dbReference type="InterPro" id="IPR006311">
    <property type="entry name" value="TAT_signal"/>
</dbReference>
<gene>
    <name evidence="3" type="ORF">N4264_01605</name>
</gene>
<dbReference type="RefSeq" id="WP_261695335.1">
    <property type="nucleotide sequence ID" value="NZ_CP104694.1"/>
</dbReference>
<feature type="region of interest" description="Disordered" evidence="1">
    <location>
        <begin position="241"/>
        <end position="263"/>
    </location>
</feature>
<dbReference type="EMBL" id="CP104694">
    <property type="protein sequence ID" value="UXI68375.1"/>
    <property type="molecule type" value="Genomic_DNA"/>
</dbReference>
<evidence type="ECO:0000313" key="3">
    <source>
        <dbReference type="EMBL" id="UXI68375.1"/>
    </source>
</evidence>
<accession>A0ABY6BH25</accession>
<feature type="chain" id="PRO_5047390721" evidence="2">
    <location>
        <begin position="30"/>
        <end position="272"/>
    </location>
</feature>
<feature type="signal peptide" evidence="2">
    <location>
        <begin position="1"/>
        <end position="29"/>
    </location>
</feature>
<evidence type="ECO:0000313" key="4">
    <source>
        <dbReference type="Proteomes" id="UP001064632"/>
    </source>
</evidence>
<keyword evidence="2" id="KW-0732">Signal</keyword>
<organism evidence="3 4">
    <name type="scientific">Tahibacter amnicola</name>
    <dbReference type="NCBI Taxonomy" id="2976241"/>
    <lineage>
        <taxon>Bacteria</taxon>
        <taxon>Pseudomonadati</taxon>
        <taxon>Pseudomonadota</taxon>
        <taxon>Gammaproteobacteria</taxon>
        <taxon>Lysobacterales</taxon>
        <taxon>Rhodanobacteraceae</taxon>
        <taxon>Tahibacter</taxon>
    </lineage>
</organism>
<feature type="compositionally biased region" description="Low complexity" evidence="1">
    <location>
        <begin position="241"/>
        <end position="255"/>
    </location>
</feature>
<dbReference type="PROSITE" id="PS51318">
    <property type="entry name" value="TAT"/>
    <property type="match status" value="1"/>
</dbReference>
<evidence type="ECO:0000256" key="1">
    <source>
        <dbReference type="SAM" id="MobiDB-lite"/>
    </source>
</evidence>